<keyword evidence="8 10" id="KW-0811">Translocation</keyword>
<keyword evidence="9 10" id="KW-0472">Membrane</keyword>
<comment type="function">
    <text evidence="10">Part of the Sec protein translocase complex. Interacts with the SecYEG preprotein conducting channel. SecDF uses the proton motive force (PMF) to complete protein translocation after the ATP-dependent function of SecA.</text>
</comment>
<gene>
    <name evidence="10" type="primary">secF</name>
    <name evidence="12" type="ORF">NIES592_20915</name>
</gene>
<evidence type="ECO:0000256" key="6">
    <source>
        <dbReference type="ARBA" id="ARBA00022927"/>
    </source>
</evidence>
<dbReference type="PANTHER" id="PTHR30081">
    <property type="entry name" value="PROTEIN-EXPORT MEMBRANE PROTEIN SEC"/>
    <property type="match status" value="1"/>
</dbReference>
<feature type="transmembrane region" description="Helical" evidence="10">
    <location>
        <begin position="143"/>
        <end position="164"/>
    </location>
</feature>
<dbReference type="AlphaFoldDB" id="A0A1U7GUH4"/>
<dbReference type="NCBIfam" id="TIGR00966">
    <property type="entry name" value="transloc_SecF"/>
    <property type="match status" value="1"/>
</dbReference>
<evidence type="ECO:0000256" key="10">
    <source>
        <dbReference type="HAMAP-Rule" id="MF_01464"/>
    </source>
</evidence>
<feature type="transmembrane region" description="Helical" evidence="10">
    <location>
        <begin position="171"/>
        <end position="196"/>
    </location>
</feature>
<comment type="subcellular location">
    <subcellularLocation>
        <location evidence="1 10">Cell membrane</location>
        <topology evidence="1 10">Multi-pass membrane protein</topology>
    </subcellularLocation>
</comment>
<sequence length="322" mass="35181">MKLSINKSRSLWWGISSIIILAGIISMVISWQQIGAPLRPSLDFVGGTRLQFERDCSNPDNCNQAIDINEVREVANAQGLGDSSIQIVADKDTGKENGVLIRTKTLDVEQRTKLQNALSEKIGTFDPQKTQIDTVGPTIGKELLRSGLIALVVSFIGIIVYLTFRFQLDFAVFAIIALFHDVLVTVGIFSILGLVAGIEVDSLFIVALLTITGFSVNDTVVIYDRIRETLKINPNHPITEIVDDAVNQTLTRSINTTLTTLLTLFAIFLFGGATLKNFSLALIIGFTMGAYSSIFIASTLLALWRERKAQPVVSSTSESINS</sequence>
<evidence type="ECO:0000256" key="3">
    <source>
        <dbReference type="ARBA" id="ARBA00022475"/>
    </source>
</evidence>
<keyword evidence="6 10" id="KW-0653">Protein transport</keyword>
<dbReference type="GO" id="GO:0043952">
    <property type="term" value="P:protein transport by the Sec complex"/>
    <property type="evidence" value="ECO:0007669"/>
    <property type="project" value="UniProtKB-UniRule"/>
</dbReference>
<feature type="transmembrane region" description="Helical" evidence="10">
    <location>
        <begin position="12"/>
        <end position="34"/>
    </location>
</feature>
<dbReference type="InterPro" id="IPR005665">
    <property type="entry name" value="SecF_bac"/>
</dbReference>
<proteinExistence type="inferred from homology"/>
<feature type="transmembrane region" description="Helical" evidence="10">
    <location>
        <begin position="281"/>
        <end position="304"/>
    </location>
</feature>
<dbReference type="EMBL" id="MRCA01000016">
    <property type="protein sequence ID" value="OKH11701.1"/>
    <property type="molecule type" value="Genomic_DNA"/>
</dbReference>
<evidence type="ECO:0000256" key="2">
    <source>
        <dbReference type="ARBA" id="ARBA00022448"/>
    </source>
</evidence>
<evidence type="ECO:0000256" key="8">
    <source>
        <dbReference type="ARBA" id="ARBA00023010"/>
    </source>
</evidence>
<feature type="transmembrane region" description="Helical" evidence="10">
    <location>
        <begin position="258"/>
        <end position="275"/>
    </location>
</feature>
<name>A0A1U7GUH4_9CYAN</name>
<evidence type="ECO:0000256" key="9">
    <source>
        <dbReference type="ARBA" id="ARBA00023136"/>
    </source>
</evidence>
<feature type="domain" description="SSD" evidence="11">
    <location>
        <begin position="170"/>
        <end position="303"/>
    </location>
</feature>
<feature type="transmembrane region" description="Helical" evidence="10">
    <location>
        <begin position="202"/>
        <end position="223"/>
    </location>
</feature>
<evidence type="ECO:0000256" key="5">
    <source>
        <dbReference type="ARBA" id="ARBA00022692"/>
    </source>
</evidence>
<keyword evidence="3 10" id="KW-1003">Cell membrane</keyword>
<dbReference type="PRINTS" id="PR01755">
    <property type="entry name" value="SECFTRNLCASE"/>
</dbReference>
<keyword evidence="13" id="KW-1185">Reference proteome</keyword>
<dbReference type="OrthoDB" id="9805019at2"/>
<dbReference type="SUPFAM" id="SSF82866">
    <property type="entry name" value="Multidrug efflux transporter AcrB transmembrane domain"/>
    <property type="match status" value="1"/>
</dbReference>
<keyword evidence="4" id="KW-0997">Cell inner membrane</keyword>
<protein>
    <recommendedName>
        <fullName evidence="10">Protein-export membrane protein SecF</fullName>
    </recommendedName>
</protein>
<evidence type="ECO:0000259" key="11">
    <source>
        <dbReference type="PROSITE" id="PS50156"/>
    </source>
</evidence>
<dbReference type="InterPro" id="IPR000731">
    <property type="entry name" value="SSD"/>
</dbReference>
<evidence type="ECO:0000313" key="13">
    <source>
        <dbReference type="Proteomes" id="UP000186391"/>
    </source>
</evidence>
<comment type="subunit">
    <text evidence="10">Forms a complex with SecD. Part of the essential Sec protein translocation apparatus which comprises SecA, SecYEG and auxiliary proteins SecDF. Other proteins may also be involved.</text>
</comment>
<comment type="caution">
    <text evidence="12">The sequence shown here is derived from an EMBL/GenBank/DDBJ whole genome shotgun (WGS) entry which is preliminary data.</text>
</comment>
<accession>A0A1U7GUH4</accession>
<dbReference type="RefSeq" id="WP_062245588.1">
    <property type="nucleotide sequence ID" value="NZ_MRCA01000016.1"/>
</dbReference>
<dbReference type="Pfam" id="PF02355">
    <property type="entry name" value="SecD_SecF_C"/>
    <property type="match status" value="1"/>
</dbReference>
<organism evidence="12 13">
    <name type="scientific">Fischerella major NIES-592</name>
    <dbReference type="NCBI Taxonomy" id="210994"/>
    <lineage>
        <taxon>Bacteria</taxon>
        <taxon>Bacillati</taxon>
        <taxon>Cyanobacteriota</taxon>
        <taxon>Cyanophyceae</taxon>
        <taxon>Nostocales</taxon>
        <taxon>Hapalosiphonaceae</taxon>
        <taxon>Fischerella</taxon>
    </lineage>
</organism>
<dbReference type="GO" id="GO:0006605">
    <property type="term" value="P:protein targeting"/>
    <property type="evidence" value="ECO:0007669"/>
    <property type="project" value="UniProtKB-UniRule"/>
</dbReference>
<keyword evidence="5 10" id="KW-0812">Transmembrane</keyword>
<dbReference type="Proteomes" id="UP000186391">
    <property type="component" value="Unassembled WGS sequence"/>
</dbReference>
<dbReference type="InterPro" id="IPR022645">
    <property type="entry name" value="SecD/SecF_bac"/>
</dbReference>
<dbReference type="GO" id="GO:0065002">
    <property type="term" value="P:intracellular protein transmembrane transport"/>
    <property type="evidence" value="ECO:0007669"/>
    <property type="project" value="UniProtKB-UniRule"/>
</dbReference>
<dbReference type="Gene3D" id="1.20.1640.10">
    <property type="entry name" value="Multidrug efflux transporter AcrB transmembrane domain"/>
    <property type="match status" value="1"/>
</dbReference>
<dbReference type="InterPro" id="IPR055344">
    <property type="entry name" value="SecD_SecF_C_bact"/>
</dbReference>
<evidence type="ECO:0000256" key="7">
    <source>
        <dbReference type="ARBA" id="ARBA00022989"/>
    </source>
</evidence>
<comment type="similarity">
    <text evidence="10">Belongs to the SecD/SecF family. SecF subfamily.</text>
</comment>
<dbReference type="PROSITE" id="PS50156">
    <property type="entry name" value="SSD"/>
    <property type="match status" value="1"/>
</dbReference>
<reference evidence="12 13" key="1">
    <citation type="submission" date="2016-11" db="EMBL/GenBank/DDBJ databases">
        <title>Draft Genome Sequences of Nine Cyanobacterial Strains from Diverse Habitats.</title>
        <authorList>
            <person name="Zhu T."/>
            <person name="Hou S."/>
            <person name="Lu X."/>
            <person name="Hess W.R."/>
        </authorList>
    </citation>
    <scope>NUCLEOTIDE SEQUENCE [LARGE SCALE GENOMIC DNA]</scope>
    <source>
        <strain evidence="12 13">NIES-592</strain>
    </source>
</reference>
<dbReference type="GO" id="GO:0005886">
    <property type="term" value="C:plasma membrane"/>
    <property type="evidence" value="ECO:0007669"/>
    <property type="project" value="UniProtKB-SubCell"/>
</dbReference>
<keyword evidence="7 10" id="KW-1133">Transmembrane helix</keyword>
<dbReference type="InterPro" id="IPR048634">
    <property type="entry name" value="SecD_SecF_C"/>
</dbReference>
<dbReference type="GO" id="GO:0015450">
    <property type="term" value="F:protein-transporting ATPase activity"/>
    <property type="evidence" value="ECO:0007669"/>
    <property type="project" value="InterPro"/>
</dbReference>
<dbReference type="HAMAP" id="MF_01464_B">
    <property type="entry name" value="SecF_B"/>
    <property type="match status" value="1"/>
</dbReference>
<dbReference type="InterPro" id="IPR022813">
    <property type="entry name" value="SecD/SecF_arch_bac"/>
</dbReference>
<dbReference type="PANTHER" id="PTHR30081:SF8">
    <property type="entry name" value="PROTEIN TRANSLOCASE SUBUNIT SECF"/>
    <property type="match status" value="1"/>
</dbReference>
<comment type="function">
    <text evidence="10">Probably participates in protein translocation into and across both the cytoplasmic and thylakoid membranes in cyanobacterial cells.</text>
</comment>
<keyword evidence="2 10" id="KW-0813">Transport</keyword>
<dbReference type="FunFam" id="1.20.1640.10:FF:000055">
    <property type="entry name" value="Protein-export membrane protein SecF"/>
    <property type="match status" value="1"/>
</dbReference>
<evidence type="ECO:0000313" key="12">
    <source>
        <dbReference type="EMBL" id="OKH11701.1"/>
    </source>
</evidence>
<evidence type="ECO:0000256" key="1">
    <source>
        <dbReference type="ARBA" id="ARBA00004651"/>
    </source>
</evidence>
<evidence type="ECO:0000256" key="4">
    <source>
        <dbReference type="ARBA" id="ARBA00022519"/>
    </source>
</evidence>
<dbReference type="NCBIfam" id="TIGR00916">
    <property type="entry name" value="2A0604s01"/>
    <property type="match status" value="1"/>
</dbReference>